<feature type="chain" id="PRO_5045010107" description="Flagella basal body P-ring formation protein FlgA" evidence="7">
    <location>
        <begin position="23"/>
        <end position="243"/>
    </location>
</feature>
<evidence type="ECO:0000259" key="8">
    <source>
        <dbReference type="SMART" id="SM00858"/>
    </source>
</evidence>
<evidence type="ECO:0000313" key="10">
    <source>
        <dbReference type="Proteomes" id="UP001555342"/>
    </source>
</evidence>
<dbReference type="PANTHER" id="PTHR36307">
    <property type="entry name" value="FLAGELLA BASAL BODY P-RING FORMATION PROTEIN FLGA"/>
    <property type="match status" value="1"/>
</dbReference>
<feature type="signal peptide" evidence="7">
    <location>
        <begin position="1"/>
        <end position="22"/>
    </location>
</feature>
<evidence type="ECO:0000256" key="7">
    <source>
        <dbReference type="RuleBase" id="RU362063"/>
    </source>
</evidence>
<dbReference type="SMART" id="SM00858">
    <property type="entry name" value="SAF"/>
    <property type="match status" value="1"/>
</dbReference>
<keyword evidence="7" id="KW-1005">Bacterial flagellum biogenesis</keyword>
<dbReference type="PANTHER" id="PTHR36307:SF1">
    <property type="entry name" value="FLAGELLA BASAL BODY P-RING FORMATION PROTEIN FLGA"/>
    <property type="match status" value="1"/>
</dbReference>
<comment type="caution">
    <text evidence="9">The sequence shown here is derived from an EMBL/GenBank/DDBJ whole genome shotgun (WGS) entry which is preliminary data.</text>
</comment>
<dbReference type="InterPro" id="IPR039246">
    <property type="entry name" value="Flagellar_FlgA"/>
</dbReference>
<dbReference type="InterPro" id="IPR017585">
    <property type="entry name" value="SAF_FlgA"/>
</dbReference>
<protein>
    <recommendedName>
        <fullName evidence="3 7">Flagella basal body P-ring formation protein FlgA</fullName>
    </recommendedName>
</protein>
<keyword evidence="10" id="KW-1185">Reference proteome</keyword>
<evidence type="ECO:0000256" key="2">
    <source>
        <dbReference type="ARBA" id="ARBA00010474"/>
    </source>
</evidence>
<dbReference type="Gene3D" id="3.90.1210.10">
    <property type="entry name" value="Antifreeze-like/N-acetylneuraminic acid synthase C-terminal domain"/>
    <property type="match status" value="1"/>
</dbReference>
<dbReference type="Proteomes" id="UP001555342">
    <property type="component" value="Unassembled WGS sequence"/>
</dbReference>
<dbReference type="EMBL" id="JBFMVT010000002">
    <property type="protein sequence ID" value="MEW7311549.1"/>
    <property type="molecule type" value="Genomic_DNA"/>
</dbReference>
<keyword evidence="5 7" id="KW-0574">Periplasm</keyword>
<gene>
    <name evidence="9" type="primary">flgA</name>
    <name evidence="9" type="ORF">AB1E22_02240</name>
</gene>
<keyword evidence="4 7" id="KW-0732">Signal</keyword>
<evidence type="ECO:0000256" key="6">
    <source>
        <dbReference type="ARBA" id="ARBA00025643"/>
    </source>
</evidence>
<name>A0ABV3NPT9_9ENTR</name>
<keyword evidence="9" id="KW-0282">Flagellum</keyword>
<proteinExistence type="inferred from homology"/>
<evidence type="ECO:0000256" key="4">
    <source>
        <dbReference type="ARBA" id="ARBA00022729"/>
    </source>
</evidence>
<dbReference type="Gene3D" id="2.30.30.760">
    <property type="match status" value="1"/>
</dbReference>
<comment type="subcellular location">
    <subcellularLocation>
        <location evidence="1 7">Periplasm</location>
    </subcellularLocation>
</comment>
<evidence type="ECO:0000256" key="1">
    <source>
        <dbReference type="ARBA" id="ARBA00004418"/>
    </source>
</evidence>
<accession>A0ABV3NPT9</accession>
<dbReference type="NCBIfam" id="TIGR03170">
    <property type="entry name" value="flgA_cterm"/>
    <property type="match status" value="1"/>
</dbReference>
<comment type="function">
    <text evidence="6 7">Involved in the assembly process of the P-ring formation. It may associate with FlgF on the rod constituting a structure essential for the P-ring assembly or may act as a modulator protein for the P-ring assembly.</text>
</comment>
<evidence type="ECO:0000256" key="3">
    <source>
        <dbReference type="ARBA" id="ARBA00014754"/>
    </source>
</evidence>
<comment type="similarity">
    <text evidence="2 7">Belongs to the FlgA family.</text>
</comment>
<feature type="domain" description="SAF" evidence="8">
    <location>
        <begin position="115"/>
        <end position="177"/>
    </location>
</feature>
<sequence>MRKNIFRLIFVGLSMACVSAQATVDSSKQIDTGVRKAAQKEISEIAQHQGFGKYALQLDVVIPPEAASLAPCPKTPAVAPGANSKRTLYRLRYEVTCPGVQDWKLNVAVKTAITLPVITAVNALERGRVIDAQDVVLRPQDIAPLNGQFFTAPQEVIGQIVKRRVSESQIITGSLLEQPVMVERGQSVLMVASHQGIEASTTGEAMKQGRKGEVIRVRNISSQRTVDAIVVAPGEVRILTPTR</sequence>
<dbReference type="Pfam" id="PF13144">
    <property type="entry name" value="ChapFlgA"/>
    <property type="match status" value="1"/>
</dbReference>
<evidence type="ECO:0000256" key="5">
    <source>
        <dbReference type="ARBA" id="ARBA00022764"/>
    </source>
</evidence>
<keyword evidence="9" id="KW-0966">Cell projection</keyword>
<organism evidence="9 10">
    <name type="scientific">Buttiauxella gaviniae</name>
    <dbReference type="NCBI Taxonomy" id="82990"/>
    <lineage>
        <taxon>Bacteria</taxon>
        <taxon>Pseudomonadati</taxon>
        <taxon>Pseudomonadota</taxon>
        <taxon>Gammaproteobacteria</taxon>
        <taxon>Enterobacterales</taxon>
        <taxon>Enterobacteriaceae</taxon>
        <taxon>Buttiauxella</taxon>
    </lineage>
</organism>
<dbReference type="RefSeq" id="WP_367593888.1">
    <property type="nucleotide sequence ID" value="NZ_JBFMVT010000002.1"/>
</dbReference>
<keyword evidence="9" id="KW-0969">Cilium</keyword>
<reference evidence="9 10" key="1">
    <citation type="submission" date="2024-07" db="EMBL/GenBank/DDBJ databases">
        <authorList>
            <person name="Wang L."/>
        </authorList>
    </citation>
    <scope>NUCLEOTIDE SEQUENCE [LARGE SCALE GENOMIC DNA]</scope>
    <source>
        <strain evidence="9 10">WL359</strain>
    </source>
</reference>
<dbReference type="CDD" id="cd11614">
    <property type="entry name" value="SAF_CpaB_FlgA_like"/>
    <property type="match status" value="1"/>
</dbReference>
<dbReference type="InterPro" id="IPR013974">
    <property type="entry name" value="SAF"/>
</dbReference>
<evidence type="ECO:0000313" key="9">
    <source>
        <dbReference type="EMBL" id="MEW7311549.1"/>
    </source>
</evidence>